<evidence type="ECO:0000256" key="6">
    <source>
        <dbReference type="ARBA" id="ARBA00022989"/>
    </source>
</evidence>
<dbReference type="PANTHER" id="PTHR34975">
    <property type="entry name" value="SPORE GERMINATION PROTEIN A2"/>
    <property type="match status" value="1"/>
</dbReference>
<dbReference type="OrthoDB" id="2078716at2"/>
<feature type="transmembrane region" description="Helical" evidence="8">
    <location>
        <begin position="12"/>
        <end position="33"/>
    </location>
</feature>
<evidence type="ECO:0000256" key="8">
    <source>
        <dbReference type="SAM" id="Phobius"/>
    </source>
</evidence>
<feature type="transmembrane region" description="Helical" evidence="8">
    <location>
        <begin position="182"/>
        <end position="203"/>
    </location>
</feature>
<comment type="subcellular location">
    <subcellularLocation>
        <location evidence="1">Membrane</location>
        <topology evidence="1">Multi-pass membrane protein</topology>
    </subcellularLocation>
</comment>
<dbReference type="InterPro" id="IPR004761">
    <property type="entry name" value="Spore_GerAB"/>
</dbReference>
<dbReference type="AlphaFoldDB" id="A0A1I4LMC0"/>
<dbReference type="RefSeq" id="WP_091483669.1">
    <property type="nucleotide sequence ID" value="NZ_FOTR01000005.1"/>
</dbReference>
<protein>
    <submittedName>
        <fullName evidence="9">Spore germination protein KB</fullName>
    </submittedName>
</protein>
<dbReference type="STRING" id="334253.SAMN04487943_105102"/>
<keyword evidence="10" id="KW-1185">Reference proteome</keyword>
<keyword evidence="5 8" id="KW-0812">Transmembrane</keyword>
<organism evidence="9 10">
    <name type="scientific">Gracilibacillus orientalis</name>
    <dbReference type="NCBI Taxonomy" id="334253"/>
    <lineage>
        <taxon>Bacteria</taxon>
        <taxon>Bacillati</taxon>
        <taxon>Bacillota</taxon>
        <taxon>Bacilli</taxon>
        <taxon>Bacillales</taxon>
        <taxon>Bacillaceae</taxon>
        <taxon>Gracilibacillus</taxon>
    </lineage>
</organism>
<feature type="transmembrane region" description="Helical" evidence="8">
    <location>
        <begin position="333"/>
        <end position="356"/>
    </location>
</feature>
<feature type="transmembrane region" description="Helical" evidence="8">
    <location>
        <begin position="302"/>
        <end position="321"/>
    </location>
</feature>
<evidence type="ECO:0000256" key="3">
    <source>
        <dbReference type="ARBA" id="ARBA00022448"/>
    </source>
</evidence>
<evidence type="ECO:0000256" key="2">
    <source>
        <dbReference type="ARBA" id="ARBA00007998"/>
    </source>
</evidence>
<evidence type="ECO:0000256" key="4">
    <source>
        <dbReference type="ARBA" id="ARBA00022544"/>
    </source>
</evidence>
<feature type="transmembrane region" description="Helical" evidence="8">
    <location>
        <begin position="215"/>
        <end position="240"/>
    </location>
</feature>
<feature type="transmembrane region" description="Helical" evidence="8">
    <location>
        <begin position="144"/>
        <end position="162"/>
    </location>
</feature>
<evidence type="ECO:0000313" key="10">
    <source>
        <dbReference type="Proteomes" id="UP000198565"/>
    </source>
</evidence>
<accession>A0A1I4LMC0</accession>
<feature type="transmembrane region" description="Helical" evidence="8">
    <location>
        <begin position="68"/>
        <end position="94"/>
    </location>
</feature>
<sequence length="361" mass="39950">MTEKLDGKQFTVLVIMNTLGASIIFIPSIATNYGKENGWITLIFSTILGVFIILLYNQIIKKLNGKEFFSTIDILFGKWLGAIIIMLLTCYIFINTFANLWAISDFISLQILMGTPFEVISLIIALTVLIAIRYGIEVIGRTAQLFFPFTMLCALLLTLLVIKDADFSNITPIFQLNKSATIVGTLPIVSVTFLELVILLAITDNVNNIQSARKGFLVGGFTSGLILLVITLACITVLGVQGTANYAYPIYALGQRISIFDFVERVEIIVAFIWFFTIFIKLCVSFYVFTNGISHLLKLKNYKTLSVPLALFIFLASILSVPNTFASFAFINGAYIVLSVTAGLILPLIILGVLLIKKRVF</sequence>
<feature type="transmembrane region" description="Helical" evidence="8">
    <location>
        <begin position="106"/>
        <end position="132"/>
    </location>
</feature>
<feature type="transmembrane region" description="Helical" evidence="8">
    <location>
        <begin position="39"/>
        <end position="56"/>
    </location>
</feature>
<dbReference type="Pfam" id="PF03845">
    <property type="entry name" value="Spore_permease"/>
    <property type="match status" value="1"/>
</dbReference>
<name>A0A1I4LMC0_9BACI</name>
<comment type="similarity">
    <text evidence="2">Belongs to the amino acid-polyamine-organocation (APC) superfamily. Spore germination protein (SGP) (TC 2.A.3.9) family.</text>
</comment>
<feature type="transmembrane region" description="Helical" evidence="8">
    <location>
        <begin position="268"/>
        <end position="290"/>
    </location>
</feature>
<keyword evidence="3" id="KW-0813">Transport</keyword>
<dbReference type="Gene3D" id="1.20.1740.10">
    <property type="entry name" value="Amino acid/polyamine transporter I"/>
    <property type="match status" value="1"/>
</dbReference>
<dbReference type="NCBIfam" id="TIGR00912">
    <property type="entry name" value="2A0309"/>
    <property type="match status" value="1"/>
</dbReference>
<evidence type="ECO:0000256" key="1">
    <source>
        <dbReference type="ARBA" id="ARBA00004141"/>
    </source>
</evidence>
<reference evidence="10" key="1">
    <citation type="submission" date="2016-10" db="EMBL/GenBank/DDBJ databases">
        <authorList>
            <person name="Varghese N."/>
            <person name="Submissions S."/>
        </authorList>
    </citation>
    <scope>NUCLEOTIDE SEQUENCE [LARGE SCALE GENOMIC DNA]</scope>
    <source>
        <strain evidence="10">CGMCC 1.4250</strain>
    </source>
</reference>
<keyword evidence="7 8" id="KW-0472">Membrane</keyword>
<keyword evidence="6 8" id="KW-1133">Transmembrane helix</keyword>
<evidence type="ECO:0000313" key="9">
    <source>
        <dbReference type="EMBL" id="SFL92164.1"/>
    </source>
</evidence>
<dbReference type="Proteomes" id="UP000198565">
    <property type="component" value="Unassembled WGS sequence"/>
</dbReference>
<evidence type="ECO:0000256" key="7">
    <source>
        <dbReference type="ARBA" id="ARBA00023136"/>
    </source>
</evidence>
<dbReference type="PANTHER" id="PTHR34975:SF2">
    <property type="entry name" value="SPORE GERMINATION PROTEIN A2"/>
    <property type="match status" value="1"/>
</dbReference>
<gene>
    <name evidence="9" type="ORF">SAMN04487943_105102</name>
</gene>
<dbReference type="EMBL" id="FOTR01000005">
    <property type="protein sequence ID" value="SFL92164.1"/>
    <property type="molecule type" value="Genomic_DNA"/>
</dbReference>
<dbReference type="GO" id="GO:0009847">
    <property type="term" value="P:spore germination"/>
    <property type="evidence" value="ECO:0007669"/>
    <property type="project" value="InterPro"/>
</dbReference>
<proteinExistence type="inferred from homology"/>
<keyword evidence="4" id="KW-0309">Germination</keyword>
<evidence type="ECO:0000256" key="5">
    <source>
        <dbReference type="ARBA" id="ARBA00022692"/>
    </source>
</evidence>
<dbReference type="GO" id="GO:0016020">
    <property type="term" value="C:membrane"/>
    <property type="evidence" value="ECO:0007669"/>
    <property type="project" value="UniProtKB-SubCell"/>
</dbReference>